<name>A0A6G1LKT2_9PEZI</name>
<dbReference type="Proteomes" id="UP000799436">
    <property type="component" value="Unassembled WGS sequence"/>
</dbReference>
<dbReference type="EMBL" id="ML995810">
    <property type="protein sequence ID" value="KAF2773551.1"/>
    <property type="molecule type" value="Genomic_DNA"/>
</dbReference>
<keyword evidence="1" id="KW-0732">Signal</keyword>
<evidence type="ECO:0000313" key="2">
    <source>
        <dbReference type="EMBL" id="KAF2773551.1"/>
    </source>
</evidence>
<evidence type="ECO:0000313" key="3">
    <source>
        <dbReference type="Proteomes" id="UP000799436"/>
    </source>
</evidence>
<proteinExistence type="predicted"/>
<protein>
    <submittedName>
        <fullName evidence="2">Uncharacterized protein</fullName>
    </submittedName>
</protein>
<keyword evidence="3" id="KW-1185">Reference proteome</keyword>
<dbReference type="AlphaFoldDB" id="A0A6G1LKT2"/>
<evidence type="ECO:0000256" key="1">
    <source>
        <dbReference type="SAM" id="SignalP"/>
    </source>
</evidence>
<feature type="chain" id="PRO_5026012415" evidence="1">
    <location>
        <begin position="27"/>
        <end position="68"/>
    </location>
</feature>
<feature type="signal peptide" evidence="1">
    <location>
        <begin position="1"/>
        <end position="26"/>
    </location>
</feature>
<organism evidence="2 3">
    <name type="scientific">Teratosphaeria nubilosa</name>
    <dbReference type="NCBI Taxonomy" id="161662"/>
    <lineage>
        <taxon>Eukaryota</taxon>
        <taxon>Fungi</taxon>
        <taxon>Dikarya</taxon>
        <taxon>Ascomycota</taxon>
        <taxon>Pezizomycotina</taxon>
        <taxon>Dothideomycetes</taxon>
        <taxon>Dothideomycetidae</taxon>
        <taxon>Mycosphaerellales</taxon>
        <taxon>Teratosphaeriaceae</taxon>
        <taxon>Teratosphaeria</taxon>
    </lineage>
</organism>
<sequence>MHVATHFTPALIASMLLLLSTTLVYAKDGCGCNFCLVPNEMTPPQLYCTPCCPLMDDPECSVHVPCNI</sequence>
<reference evidence="2" key="1">
    <citation type="journal article" date="2020" name="Stud. Mycol.">
        <title>101 Dothideomycetes genomes: a test case for predicting lifestyles and emergence of pathogens.</title>
        <authorList>
            <person name="Haridas S."/>
            <person name="Albert R."/>
            <person name="Binder M."/>
            <person name="Bloem J."/>
            <person name="Labutti K."/>
            <person name="Salamov A."/>
            <person name="Andreopoulos B."/>
            <person name="Baker S."/>
            <person name="Barry K."/>
            <person name="Bills G."/>
            <person name="Bluhm B."/>
            <person name="Cannon C."/>
            <person name="Castanera R."/>
            <person name="Culley D."/>
            <person name="Daum C."/>
            <person name="Ezra D."/>
            <person name="Gonzalez J."/>
            <person name="Henrissat B."/>
            <person name="Kuo A."/>
            <person name="Liang C."/>
            <person name="Lipzen A."/>
            <person name="Lutzoni F."/>
            <person name="Magnuson J."/>
            <person name="Mondo S."/>
            <person name="Nolan M."/>
            <person name="Ohm R."/>
            <person name="Pangilinan J."/>
            <person name="Park H.-J."/>
            <person name="Ramirez L."/>
            <person name="Alfaro M."/>
            <person name="Sun H."/>
            <person name="Tritt A."/>
            <person name="Yoshinaga Y."/>
            <person name="Zwiers L.-H."/>
            <person name="Turgeon B."/>
            <person name="Goodwin S."/>
            <person name="Spatafora J."/>
            <person name="Crous P."/>
            <person name="Grigoriev I."/>
        </authorList>
    </citation>
    <scope>NUCLEOTIDE SEQUENCE</scope>
    <source>
        <strain evidence="2">CBS 116005</strain>
    </source>
</reference>
<accession>A0A6G1LKT2</accession>
<gene>
    <name evidence="2" type="ORF">EJ03DRAFT_323500</name>
</gene>